<dbReference type="EMBL" id="AOME01000026">
    <property type="protein sequence ID" value="EMA54710.1"/>
    <property type="molecule type" value="Genomic_DNA"/>
</dbReference>
<dbReference type="RefSeq" id="WP_005041019.1">
    <property type="nucleotide sequence ID" value="NZ_AOME01000026.1"/>
</dbReference>
<evidence type="ECO:0000313" key="1">
    <source>
        <dbReference type="EMBL" id="EMA54710.1"/>
    </source>
</evidence>
<proteinExistence type="predicted"/>
<evidence type="ECO:0000313" key="2">
    <source>
        <dbReference type="Proteomes" id="UP000011625"/>
    </source>
</evidence>
<sequence>MLGRTLAEYYTLGHCILHNGPEREAEPMIVFAFDRDWTVDVNPHPQHEAVPLTWVRHLAHETDHEVWAIGNQDLKKEADIPGIEALAERYYEEGIGRLGEQNEFGRYEYWPERPDRLRILAEEFSDATECIVVDDIDLSVASTENLQVYRLWARNYWNECEKIPC</sequence>
<name>M0NDE5_9EURY</name>
<dbReference type="PATRIC" id="fig|1227456.3.peg.1103"/>
<protein>
    <submittedName>
        <fullName evidence="1">Adaptin protein</fullName>
    </submittedName>
</protein>
<keyword evidence="2" id="KW-1185">Reference proteome</keyword>
<organism evidence="1 2">
    <name type="scientific">Halococcus salifodinae DSM 8989</name>
    <dbReference type="NCBI Taxonomy" id="1227456"/>
    <lineage>
        <taxon>Archaea</taxon>
        <taxon>Methanobacteriati</taxon>
        <taxon>Methanobacteriota</taxon>
        <taxon>Stenosarchaea group</taxon>
        <taxon>Halobacteria</taxon>
        <taxon>Halobacteriales</taxon>
        <taxon>Halococcaceae</taxon>
        <taxon>Halococcus</taxon>
    </lineage>
</organism>
<comment type="caution">
    <text evidence="1">The sequence shown here is derived from an EMBL/GenBank/DDBJ whole genome shotgun (WGS) entry which is preliminary data.</text>
</comment>
<accession>M0NDE5</accession>
<dbReference type="AlphaFoldDB" id="M0NDE5"/>
<dbReference type="Proteomes" id="UP000011625">
    <property type="component" value="Unassembled WGS sequence"/>
</dbReference>
<gene>
    <name evidence="1" type="ORF">C450_05430</name>
</gene>
<reference evidence="1 2" key="1">
    <citation type="journal article" date="2014" name="PLoS Genet.">
        <title>Phylogenetically driven sequencing of extremely halophilic archaea reveals strategies for static and dynamic osmo-response.</title>
        <authorList>
            <person name="Becker E.A."/>
            <person name="Seitzer P.M."/>
            <person name="Tritt A."/>
            <person name="Larsen D."/>
            <person name="Krusor M."/>
            <person name="Yao A.I."/>
            <person name="Wu D."/>
            <person name="Madern D."/>
            <person name="Eisen J.A."/>
            <person name="Darling A.E."/>
            <person name="Facciotti M.T."/>
        </authorList>
    </citation>
    <scope>NUCLEOTIDE SEQUENCE [LARGE SCALE GENOMIC DNA]</scope>
    <source>
        <strain evidence="1 2">DSM 8989</strain>
    </source>
</reference>
<dbReference type="OrthoDB" id="197870at2157"/>